<evidence type="ECO:0000313" key="2">
    <source>
        <dbReference type="EMBL" id="KAK3697656.1"/>
    </source>
</evidence>
<evidence type="ECO:0000313" key="3">
    <source>
        <dbReference type="Proteomes" id="UP001283361"/>
    </source>
</evidence>
<proteinExistence type="predicted"/>
<organism evidence="2 3">
    <name type="scientific">Elysia crispata</name>
    <name type="common">lettuce slug</name>
    <dbReference type="NCBI Taxonomy" id="231223"/>
    <lineage>
        <taxon>Eukaryota</taxon>
        <taxon>Metazoa</taxon>
        <taxon>Spiralia</taxon>
        <taxon>Lophotrochozoa</taxon>
        <taxon>Mollusca</taxon>
        <taxon>Gastropoda</taxon>
        <taxon>Heterobranchia</taxon>
        <taxon>Euthyneura</taxon>
        <taxon>Panpulmonata</taxon>
        <taxon>Sacoglossa</taxon>
        <taxon>Placobranchoidea</taxon>
        <taxon>Plakobranchidae</taxon>
        <taxon>Elysia</taxon>
    </lineage>
</organism>
<gene>
    <name evidence="2" type="ORF">RRG08_007468</name>
</gene>
<reference evidence="2" key="1">
    <citation type="journal article" date="2023" name="G3 (Bethesda)">
        <title>A reference genome for the long-term kleptoplast-retaining sea slug Elysia crispata morphotype clarki.</title>
        <authorList>
            <person name="Eastman K.E."/>
            <person name="Pendleton A.L."/>
            <person name="Shaikh M.A."/>
            <person name="Suttiyut T."/>
            <person name="Ogas R."/>
            <person name="Tomko P."/>
            <person name="Gavelis G."/>
            <person name="Widhalm J.R."/>
            <person name="Wisecaver J.H."/>
        </authorList>
    </citation>
    <scope>NUCLEOTIDE SEQUENCE</scope>
    <source>
        <strain evidence="2">ECLA1</strain>
    </source>
</reference>
<dbReference type="AlphaFoldDB" id="A0AAE0XMV6"/>
<keyword evidence="3" id="KW-1185">Reference proteome</keyword>
<feature type="region of interest" description="Disordered" evidence="1">
    <location>
        <begin position="56"/>
        <end position="82"/>
    </location>
</feature>
<protein>
    <submittedName>
        <fullName evidence="2">Uncharacterized protein</fullName>
    </submittedName>
</protein>
<comment type="caution">
    <text evidence="2">The sequence shown here is derived from an EMBL/GenBank/DDBJ whole genome shotgun (WGS) entry which is preliminary data.</text>
</comment>
<dbReference type="Proteomes" id="UP001283361">
    <property type="component" value="Unassembled WGS sequence"/>
</dbReference>
<evidence type="ECO:0000256" key="1">
    <source>
        <dbReference type="SAM" id="MobiDB-lite"/>
    </source>
</evidence>
<dbReference type="EMBL" id="JAWDGP010008005">
    <property type="protein sequence ID" value="KAK3697656.1"/>
    <property type="molecule type" value="Genomic_DNA"/>
</dbReference>
<name>A0AAE0XMV6_9GAST</name>
<accession>A0AAE0XMV6</accession>
<sequence length="137" mass="15084">MTSSAVLSGCSFNYRVTQVSNRKTELTWCPKNAVPTSVSKGQDHPETELTRCPKIAVPTSVNPGRSRRPVNGSDRPESWSPGSAGFLWSIKRKPKFLFGIEPVPSGLNARIDLWLTQGFNPGAQHLRLATCLELCPY</sequence>